<dbReference type="EMBL" id="VCDI01000008">
    <property type="protein sequence ID" value="TLU71070.1"/>
    <property type="molecule type" value="Genomic_DNA"/>
</dbReference>
<dbReference type="PROSITE" id="PS51318">
    <property type="entry name" value="TAT"/>
    <property type="match status" value="1"/>
</dbReference>
<evidence type="ECO:0000313" key="2">
    <source>
        <dbReference type="Proteomes" id="UP000305654"/>
    </source>
</evidence>
<dbReference type="InterPro" id="IPR006311">
    <property type="entry name" value="TAT_signal"/>
</dbReference>
<protein>
    <submittedName>
        <fullName evidence="1">Transcriptional initiation protein Tat</fullName>
    </submittedName>
</protein>
<gene>
    <name evidence="1" type="ORF">FE263_17985</name>
</gene>
<reference evidence="1 2" key="1">
    <citation type="submission" date="2019-05" db="EMBL/GenBank/DDBJ databases">
        <authorList>
            <person name="Pankratov T."/>
            <person name="Grouzdev D."/>
        </authorList>
    </citation>
    <scope>NUCLEOTIDE SEQUENCE [LARGE SCALE GENOMIC DNA]</scope>
    <source>
        <strain evidence="1 2">KEBCLARHB70R</strain>
    </source>
</reference>
<accession>A0A5R9J067</accession>
<keyword evidence="2" id="KW-1185">Reference proteome</keyword>
<organism evidence="1 2">
    <name type="scientific">Lichenicoccus roseus</name>
    <dbReference type="NCBI Taxonomy" id="2683649"/>
    <lineage>
        <taxon>Bacteria</taxon>
        <taxon>Pseudomonadati</taxon>
        <taxon>Pseudomonadota</taxon>
        <taxon>Alphaproteobacteria</taxon>
        <taxon>Acetobacterales</taxon>
        <taxon>Acetobacteraceae</taxon>
        <taxon>Lichenicoccus</taxon>
    </lineage>
</organism>
<proteinExistence type="predicted"/>
<dbReference type="Proteomes" id="UP000305654">
    <property type="component" value="Unassembled WGS sequence"/>
</dbReference>
<name>A0A5R9J067_9PROT</name>
<sequence length="267" mass="28607">MPRIIDEPVPGRRQALLGLAAATTGAALLASGRPASAEAATGREPASRTLHALMAQLAKAPRRRDFKTVPMVLDDSGLWDAAALDAVIAYRGSRKQVWDNTEIGSPWMNLMRNSLNAQVFSFRHPDFLAVSATHGSAHFALYDQAMWDKYQLATMAGPDFKTNTLIVAKDGDGDGDASAHESPKSLFGAAGNTIPTLQKRGIVFMACHNAIWEQTGKLQEKGINPGKLSHEAMAAELTNHLIEGVVLTPGIVGTIPELEHAGFGYVK</sequence>
<comment type="caution">
    <text evidence="1">The sequence shown here is derived from an EMBL/GenBank/DDBJ whole genome shotgun (WGS) entry which is preliminary data.</text>
</comment>
<evidence type="ECO:0000313" key="1">
    <source>
        <dbReference type="EMBL" id="TLU71070.1"/>
    </source>
</evidence>
<dbReference type="AlphaFoldDB" id="A0A5R9J067"/>
<dbReference type="OrthoDB" id="114122at2"/>
<dbReference type="RefSeq" id="WP_138327426.1">
    <property type="nucleotide sequence ID" value="NZ_VCDI01000008.1"/>
</dbReference>